<accession>A0A8T2J9F9</accession>
<protein>
    <recommendedName>
        <fullName evidence="7">Palmitoyltransferase</fullName>
        <ecNumber evidence="7">2.3.1.225</ecNumber>
    </recommendedName>
</protein>
<evidence type="ECO:0000256" key="5">
    <source>
        <dbReference type="ARBA" id="ARBA00023136"/>
    </source>
</evidence>
<feature type="domain" description="Palmitoyltransferase DHHC" evidence="9">
    <location>
        <begin position="50"/>
        <end position="136"/>
    </location>
</feature>
<evidence type="ECO:0000256" key="6">
    <source>
        <dbReference type="ARBA" id="ARBA00023315"/>
    </source>
</evidence>
<keyword evidence="11" id="KW-1185">Reference proteome</keyword>
<dbReference type="GO" id="GO:0006612">
    <property type="term" value="P:protein targeting to membrane"/>
    <property type="evidence" value="ECO:0007669"/>
    <property type="project" value="TreeGrafter"/>
</dbReference>
<keyword evidence="5 7" id="KW-0472">Membrane</keyword>
<comment type="catalytic activity">
    <reaction evidence="7">
        <text>L-cysteinyl-[protein] + hexadecanoyl-CoA = S-hexadecanoyl-L-cysteinyl-[protein] + CoA</text>
        <dbReference type="Rhea" id="RHEA:36683"/>
        <dbReference type="Rhea" id="RHEA-COMP:10131"/>
        <dbReference type="Rhea" id="RHEA-COMP:11032"/>
        <dbReference type="ChEBI" id="CHEBI:29950"/>
        <dbReference type="ChEBI" id="CHEBI:57287"/>
        <dbReference type="ChEBI" id="CHEBI:57379"/>
        <dbReference type="ChEBI" id="CHEBI:74151"/>
        <dbReference type="EC" id="2.3.1.225"/>
    </reaction>
</comment>
<keyword evidence="4 7" id="KW-1133">Transmembrane helix</keyword>
<organism evidence="10 11">
    <name type="scientific">Hymenochirus boettgeri</name>
    <name type="common">Congo dwarf clawed frog</name>
    <dbReference type="NCBI Taxonomy" id="247094"/>
    <lineage>
        <taxon>Eukaryota</taxon>
        <taxon>Metazoa</taxon>
        <taxon>Chordata</taxon>
        <taxon>Craniata</taxon>
        <taxon>Vertebrata</taxon>
        <taxon>Euteleostomi</taxon>
        <taxon>Amphibia</taxon>
        <taxon>Batrachia</taxon>
        <taxon>Anura</taxon>
        <taxon>Pipoidea</taxon>
        <taxon>Pipidae</taxon>
        <taxon>Pipinae</taxon>
        <taxon>Hymenochirus</taxon>
    </lineage>
</organism>
<evidence type="ECO:0000256" key="2">
    <source>
        <dbReference type="ARBA" id="ARBA00022679"/>
    </source>
</evidence>
<evidence type="ECO:0000259" key="9">
    <source>
        <dbReference type="Pfam" id="PF01529"/>
    </source>
</evidence>
<dbReference type="GO" id="GO:0005794">
    <property type="term" value="C:Golgi apparatus"/>
    <property type="evidence" value="ECO:0007669"/>
    <property type="project" value="TreeGrafter"/>
</dbReference>
<dbReference type="PANTHER" id="PTHR22883:SF417">
    <property type="entry name" value="PALMITOYLTRANSFERASE ZDHHC20"/>
    <property type="match status" value="1"/>
</dbReference>
<dbReference type="PROSITE" id="PS50216">
    <property type="entry name" value="DHHC"/>
    <property type="match status" value="1"/>
</dbReference>
<comment type="caution">
    <text evidence="10">The sequence shown here is derived from an EMBL/GenBank/DDBJ whole genome shotgun (WGS) entry which is preliminary data.</text>
</comment>
<comment type="similarity">
    <text evidence="7">Belongs to the DHHC palmitoyltransferase family.</text>
</comment>
<evidence type="ECO:0000256" key="3">
    <source>
        <dbReference type="ARBA" id="ARBA00022692"/>
    </source>
</evidence>
<dbReference type="InterPro" id="IPR039859">
    <property type="entry name" value="PFA4/ZDH16/20/ERF2-like"/>
</dbReference>
<evidence type="ECO:0000256" key="7">
    <source>
        <dbReference type="RuleBase" id="RU079119"/>
    </source>
</evidence>
<name>A0A8T2J9F9_9PIPI</name>
<keyword evidence="2 7" id="KW-0808">Transferase</keyword>
<dbReference type="GO" id="GO:0016188">
    <property type="term" value="P:synaptic vesicle maturation"/>
    <property type="evidence" value="ECO:0007669"/>
    <property type="project" value="TreeGrafter"/>
</dbReference>
<dbReference type="OrthoDB" id="9909019at2759"/>
<dbReference type="EMBL" id="JAACNH010000005">
    <property type="protein sequence ID" value="KAG8441885.1"/>
    <property type="molecule type" value="Genomic_DNA"/>
</dbReference>
<evidence type="ECO:0000313" key="11">
    <source>
        <dbReference type="Proteomes" id="UP000812440"/>
    </source>
</evidence>
<proteinExistence type="inferred from homology"/>
<dbReference type="Pfam" id="PF01529">
    <property type="entry name" value="DHHC"/>
    <property type="match status" value="1"/>
</dbReference>
<dbReference type="Proteomes" id="UP000812440">
    <property type="component" value="Chromosome 6"/>
</dbReference>
<keyword evidence="6 7" id="KW-0012">Acyltransferase</keyword>
<reference evidence="10" key="1">
    <citation type="thesis" date="2020" institute="ProQuest LLC" country="789 East Eisenhower Parkway, Ann Arbor, MI, USA">
        <title>Comparative Genomics and Chromosome Evolution.</title>
        <authorList>
            <person name="Mudd A.B."/>
        </authorList>
    </citation>
    <scope>NUCLEOTIDE SEQUENCE</scope>
    <source>
        <strain evidence="10">Female2</strain>
        <tissue evidence="10">Blood</tissue>
    </source>
</reference>
<feature type="transmembrane region" description="Helical" evidence="7">
    <location>
        <begin position="101"/>
        <end position="118"/>
    </location>
</feature>
<dbReference type="GO" id="GO:0016020">
    <property type="term" value="C:membrane"/>
    <property type="evidence" value="ECO:0007669"/>
    <property type="project" value="UniProtKB-SubCell"/>
</dbReference>
<dbReference type="PANTHER" id="PTHR22883">
    <property type="entry name" value="ZINC FINGER DHHC DOMAIN CONTAINING PROTEIN"/>
    <property type="match status" value="1"/>
</dbReference>
<evidence type="ECO:0000256" key="1">
    <source>
        <dbReference type="ARBA" id="ARBA00004141"/>
    </source>
</evidence>
<dbReference type="AlphaFoldDB" id="A0A8T2J9F9"/>
<evidence type="ECO:0000256" key="4">
    <source>
        <dbReference type="ARBA" id="ARBA00022989"/>
    </source>
</evidence>
<dbReference type="GO" id="GO:0019706">
    <property type="term" value="F:protein-cysteine S-palmitoyltransferase activity"/>
    <property type="evidence" value="ECO:0007669"/>
    <property type="project" value="UniProtKB-EC"/>
</dbReference>
<keyword evidence="3 7" id="KW-0812">Transmembrane</keyword>
<comment type="domain">
    <text evidence="7">The DHHC domain is required for palmitoyltransferase activity.</text>
</comment>
<feature type="region of interest" description="Disordered" evidence="8">
    <location>
        <begin position="209"/>
        <end position="230"/>
    </location>
</feature>
<comment type="caution">
    <text evidence="7">Lacks conserved residue(s) required for the propagation of feature annotation.</text>
</comment>
<comment type="subcellular location">
    <subcellularLocation>
        <location evidence="1">Membrane</location>
        <topology evidence="1">Multi-pass membrane protein</topology>
    </subcellularLocation>
</comment>
<sequence>MRTPPATPPRCFHWSKAMKEQYKTKSEEEFQVTLCEAAMELPIIMLSKEGNIRFCSICQLIQPDRCHHCVKCNMCVLKRNTTCVWLHNCVGFSNYKYFADLLYAILYLLFIVLHLFSINRKLLRQLSPSYVNCYDQNAILLAFARICSRYLERKRDNWLFPVFTSLGDGYSFPMRCAVDDVEKNAGTFQVLPARPLWITLDQYQEINDNEGDTDTTVMEDKNEDVQELEN</sequence>
<dbReference type="GO" id="GO:0005783">
    <property type="term" value="C:endoplasmic reticulum"/>
    <property type="evidence" value="ECO:0007669"/>
    <property type="project" value="TreeGrafter"/>
</dbReference>
<evidence type="ECO:0000313" key="10">
    <source>
        <dbReference type="EMBL" id="KAG8441885.1"/>
    </source>
</evidence>
<dbReference type="InterPro" id="IPR001594">
    <property type="entry name" value="Palmitoyltrfase_DHHC"/>
</dbReference>
<gene>
    <name evidence="10" type="ORF">GDO86_010896</name>
</gene>
<evidence type="ECO:0000256" key="8">
    <source>
        <dbReference type="SAM" id="MobiDB-lite"/>
    </source>
</evidence>
<dbReference type="EC" id="2.3.1.225" evidence="7"/>